<keyword evidence="4 7" id="KW-0812">Transmembrane</keyword>
<dbReference type="FunFam" id="2.60.40.1120:FF:000003">
    <property type="entry name" value="Outer membrane protein Omp121"/>
    <property type="match status" value="1"/>
</dbReference>
<dbReference type="Gene3D" id="2.60.40.1120">
    <property type="entry name" value="Carboxypeptidase-like, regulatory domain"/>
    <property type="match status" value="1"/>
</dbReference>
<dbReference type="InterPro" id="IPR008969">
    <property type="entry name" value="CarboxyPept-like_regulatory"/>
</dbReference>
<dbReference type="PROSITE" id="PS52016">
    <property type="entry name" value="TONB_DEPENDENT_REC_3"/>
    <property type="match status" value="1"/>
</dbReference>
<dbReference type="Gene3D" id="2.40.170.20">
    <property type="entry name" value="TonB-dependent receptor, beta-barrel domain"/>
    <property type="match status" value="1"/>
</dbReference>
<dbReference type="NCBIfam" id="TIGR04057">
    <property type="entry name" value="SusC_RagA_signa"/>
    <property type="match status" value="1"/>
</dbReference>
<evidence type="ECO:0000256" key="1">
    <source>
        <dbReference type="ARBA" id="ARBA00004571"/>
    </source>
</evidence>
<dbReference type="SUPFAM" id="SSF56935">
    <property type="entry name" value="Porins"/>
    <property type="match status" value="1"/>
</dbReference>
<keyword evidence="10" id="KW-0675">Receptor</keyword>
<dbReference type="InterPro" id="IPR036942">
    <property type="entry name" value="Beta-barrel_TonB_sf"/>
</dbReference>
<evidence type="ECO:0000256" key="7">
    <source>
        <dbReference type="PROSITE-ProRule" id="PRU01360"/>
    </source>
</evidence>
<evidence type="ECO:0000313" key="10">
    <source>
        <dbReference type="EMBL" id="MCF0065607.1"/>
    </source>
</evidence>
<dbReference type="Pfam" id="PF13715">
    <property type="entry name" value="CarbopepD_reg_2"/>
    <property type="match status" value="1"/>
</dbReference>
<keyword evidence="8" id="KW-1133">Transmembrane helix</keyword>
<dbReference type="EMBL" id="JAJTTC010000012">
    <property type="protein sequence ID" value="MCF0065607.1"/>
    <property type="molecule type" value="Genomic_DNA"/>
</dbReference>
<evidence type="ECO:0000259" key="9">
    <source>
        <dbReference type="Pfam" id="PF07715"/>
    </source>
</evidence>
<evidence type="ECO:0000256" key="8">
    <source>
        <dbReference type="SAM" id="Phobius"/>
    </source>
</evidence>
<dbReference type="NCBIfam" id="TIGR04056">
    <property type="entry name" value="OMP_RagA_SusC"/>
    <property type="match status" value="1"/>
</dbReference>
<reference evidence="10" key="1">
    <citation type="submission" date="2021-12" db="EMBL/GenBank/DDBJ databases">
        <title>Novel species in genus Dyadobacter.</title>
        <authorList>
            <person name="Ma C."/>
        </authorList>
    </citation>
    <scope>NUCLEOTIDE SEQUENCE</scope>
    <source>
        <strain evidence="10">LJ419</strain>
    </source>
</reference>
<dbReference type="AlphaFoldDB" id="A0A9X1THY7"/>
<comment type="subcellular location">
    <subcellularLocation>
        <location evidence="1 7">Cell outer membrane</location>
        <topology evidence="1 7">Multi-pass membrane protein</topology>
    </subcellularLocation>
</comment>
<protein>
    <submittedName>
        <fullName evidence="10">TonB-dependent receptor</fullName>
    </submittedName>
</protein>
<proteinExistence type="inferred from homology"/>
<dbReference type="InterPro" id="IPR023996">
    <property type="entry name" value="TonB-dep_OMP_SusC/RagA"/>
</dbReference>
<dbReference type="InterPro" id="IPR039426">
    <property type="entry name" value="TonB-dep_rcpt-like"/>
</dbReference>
<keyword evidence="2 7" id="KW-0813">Transport</keyword>
<evidence type="ECO:0000256" key="2">
    <source>
        <dbReference type="ARBA" id="ARBA00022448"/>
    </source>
</evidence>
<sequence length="1024" mass="112177">MKKIYLGDRICYPAIFTIIFVLFGHIALFAQSRNITGTVRDMQGSPLPGVSLVVKDTQVGTITDVDGKFTIQASSGSTLTFSFVGYQTTSQEVDNADVLDIQLPTDETNLNEVVVVGYGTQTKRELTGAVASIKATEMKDIPATNISQRLQGKLAGVQINQNSGQPGGELSIRIRGAASINAGNNPLIVVDGFPTTSGLNVINPDAIESITVLKDAASASLYGSRAANGVILVTTKQAKNGQRNVQFSSFVGVQSVSDRGKPDLMNAPEFARFKKEYYEDAALYEGYTGGVPEQYRNPQQYGPNDGTNWFDVLLRTAAIQDYNLSFSTDAKTVQSVVHLGYNKQDGVMLNNSASRFTVRANNVFSISEKLRFGLNLGATHYVTNITPGLGEGRNIIQVAYLSDPTLKYRNDDGTYPIGFAPPGMFSTPNYYQVLKQTVNPAKYMVLMGNAYVDYQILKGLTFKSSININTSNDINRLFQPSTILGGPTPAASARGSYNTANYMSWLSENTLTYNKAFGNHNLEALVGYTTQKVTNENSNINGSQFPDNSIQWLNVAANRIGNVGASDYSLISYLGRLNYNFKGNYLVSLAFRSDGSSKFGPNNRYGTFPSASFGWVVSDEQFMKRYKFIDFFKVRASYGQVGNNNIGDYTYLAGVNPANYVLNNALASGRALAGIGNSNLTWETTTGYDFGVDLAFLNNRINVTYDYYKKKTDGLLYAIDIPVQSGYPAVTSNIGRFDFWGHEFAIDTRNIEGKFNWSTSFNISFNRNLVRKLGTNDAPIGGYQEYWDDNRTAVGNPIGLFYGYINTGVYMTQQEFESQPHGATSMVGTARFADISGPDGKPDGKIDINDRTFIGDPNPDFVYGMTNTLSYKKLDLSIVVAGTVGNDIADDAFQSTENIDGVFNVRKGVARRWRSEENPGDGIYPRTRAGTTADFRNFSTRQVFSGSYLAVKNITLGYLIPIGSKTTVKSVRAYFSTQNPFMLTKYPGMNPEVGLAGLNGLNLGRDFTAFPIARVYTLGLNVNF</sequence>
<dbReference type="InterPro" id="IPR023997">
    <property type="entry name" value="TonB-dep_OMP_SusC/RagA_CS"/>
</dbReference>
<dbReference type="FunFam" id="2.170.130.10:FF:000008">
    <property type="entry name" value="SusC/RagA family TonB-linked outer membrane protein"/>
    <property type="match status" value="1"/>
</dbReference>
<dbReference type="SUPFAM" id="SSF49464">
    <property type="entry name" value="Carboxypeptidase regulatory domain-like"/>
    <property type="match status" value="1"/>
</dbReference>
<gene>
    <name evidence="10" type="ORF">LXM26_29090</name>
</gene>
<evidence type="ECO:0000256" key="3">
    <source>
        <dbReference type="ARBA" id="ARBA00022452"/>
    </source>
</evidence>
<accession>A0A9X1THY7</accession>
<dbReference type="RefSeq" id="WP_234658616.1">
    <property type="nucleotide sequence ID" value="NZ_CP094997.1"/>
</dbReference>
<evidence type="ECO:0000256" key="6">
    <source>
        <dbReference type="ARBA" id="ARBA00023237"/>
    </source>
</evidence>
<dbReference type="Gene3D" id="2.170.130.10">
    <property type="entry name" value="TonB-dependent receptor, plug domain"/>
    <property type="match status" value="1"/>
</dbReference>
<name>A0A9X1THY7_9BACT</name>
<dbReference type="InterPro" id="IPR012910">
    <property type="entry name" value="Plug_dom"/>
</dbReference>
<feature type="transmembrane region" description="Helical" evidence="8">
    <location>
        <begin position="12"/>
        <end position="30"/>
    </location>
</feature>
<dbReference type="Proteomes" id="UP001139000">
    <property type="component" value="Unassembled WGS sequence"/>
</dbReference>
<feature type="domain" description="TonB-dependent receptor plug" evidence="9">
    <location>
        <begin position="123"/>
        <end position="230"/>
    </location>
</feature>
<dbReference type="InterPro" id="IPR037066">
    <property type="entry name" value="Plug_dom_sf"/>
</dbReference>
<comment type="caution">
    <text evidence="10">The sequence shown here is derived from an EMBL/GenBank/DDBJ whole genome shotgun (WGS) entry which is preliminary data.</text>
</comment>
<organism evidence="10 11">
    <name type="scientific">Dyadobacter chenwenxiniae</name>
    <dbReference type="NCBI Taxonomy" id="2906456"/>
    <lineage>
        <taxon>Bacteria</taxon>
        <taxon>Pseudomonadati</taxon>
        <taxon>Bacteroidota</taxon>
        <taxon>Cytophagia</taxon>
        <taxon>Cytophagales</taxon>
        <taxon>Spirosomataceae</taxon>
        <taxon>Dyadobacter</taxon>
    </lineage>
</organism>
<keyword evidence="3 7" id="KW-1134">Transmembrane beta strand</keyword>
<keyword evidence="5 7" id="KW-0472">Membrane</keyword>
<evidence type="ECO:0000256" key="5">
    <source>
        <dbReference type="ARBA" id="ARBA00023136"/>
    </source>
</evidence>
<keyword evidence="6 7" id="KW-0998">Cell outer membrane</keyword>
<dbReference type="GO" id="GO:0009279">
    <property type="term" value="C:cell outer membrane"/>
    <property type="evidence" value="ECO:0007669"/>
    <property type="project" value="UniProtKB-SubCell"/>
</dbReference>
<dbReference type="Pfam" id="PF07715">
    <property type="entry name" value="Plug"/>
    <property type="match status" value="1"/>
</dbReference>
<keyword evidence="11" id="KW-1185">Reference proteome</keyword>
<comment type="similarity">
    <text evidence="7">Belongs to the TonB-dependent receptor family.</text>
</comment>
<evidence type="ECO:0000313" key="11">
    <source>
        <dbReference type="Proteomes" id="UP001139000"/>
    </source>
</evidence>
<evidence type="ECO:0000256" key="4">
    <source>
        <dbReference type="ARBA" id="ARBA00022692"/>
    </source>
</evidence>